<proteinExistence type="predicted"/>
<organism evidence="2 3">
    <name type="scientific">Sodiomyces alkalinus (strain CBS 110278 / VKM F-3762 / F11)</name>
    <name type="common">Alkaliphilic filamentous fungus</name>
    <dbReference type="NCBI Taxonomy" id="1314773"/>
    <lineage>
        <taxon>Eukaryota</taxon>
        <taxon>Fungi</taxon>
        <taxon>Dikarya</taxon>
        <taxon>Ascomycota</taxon>
        <taxon>Pezizomycotina</taxon>
        <taxon>Sordariomycetes</taxon>
        <taxon>Hypocreomycetidae</taxon>
        <taxon>Glomerellales</taxon>
        <taxon>Plectosphaerellaceae</taxon>
        <taxon>Sodiomyces</taxon>
    </lineage>
</organism>
<reference evidence="2 3" key="1">
    <citation type="journal article" date="2018" name="Mol. Ecol.">
        <title>The obligate alkalophilic soda-lake fungus Sodiomyces alkalinus has shifted to a protein diet.</title>
        <authorList>
            <person name="Grum-Grzhimaylo A.A."/>
            <person name="Falkoski D.L."/>
            <person name="van den Heuvel J."/>
            <person name="Valero-Jimenez C.A."/>
            <person name="Min B."/>
            <person name="Choi I.G."/>
            <person name="Lipzen A."/>
            <person name="Daum C.G."/>
            <person name="Aanen D.K."/>
            <person name="Tsang A."/>
            <person name="Henrissat B."/>
            <person name="Bilanenko E.N."/>
            <person name="de Vries R.P."/>
            <person name="van Kan J.A.L."/>
            <person name="Grigoriev I.V."/>
            <person name="Debets A.J.M."/>
        </authorList>
    </citation>
    <scope>NUCLEOTIDE SEQUENCE [LARGE SCALE GENOMIC DNA]</scope>
    <source>
        <strain evidence="2 3">F11</strain>
    </source>
</reference>
<dbReference type="AlphaFoldDB" id="A0A3N2PSV9"/>
<name>A0A3N2PSV9_SODAK</name>
<feature type="region of interest" description="Disordered" evidence="1">
    <location>
        <begin position="41"/>
        <end position="187"/>
    </location>
</feature>
<dbReference type="Proteomes" id="UP000272025">
    <property type="component" value="Unassembled WGS sequence"/>
</dbReference>
<dbReference type="STRING" id="1314773.A0A3N2PSV9"/>
<feature type="compositionally biased region" description="Acidic residues" evidence="1">
    <location>
        <begin position="49"/>
        <end position="64"/>
    </location>
</feature>
<sequence>MDGSYQNPYIRANSPLSPNLPAADTSVYRANINRTKTRKWVEAKAPNYDGDDWGGDDFGDDFGDEPAPMPVAPLRVGGPYQPPPALPSSVSASASAPASASSPALPSSQQPTEPLPRRQIPVEQQKMDSVFASGTESQSTDNRVEPPVSVASHNGARDPTAQLNEPQADPYDPVNEARESPHQTEHQVAGRLLQALVQILVRLLKSPMFRQTAPPTE</sequence>
<dbReference type="RefSeq" id="XP_028465310.1">
    <property type="nucleotide sequence ID" value="XM_028609955.1"/>
</dbReference>
<dbReference type="GeneID" id="39578433"/>
<evidence type="ECO:0000256" key="1">
    <source>
        <dbReference type="SAM" id="MobiDB-lite"/>
    </source>
</evidence>
<evidence type="ECO:0000313" key="3">
    <source>
        <dbReference type="Proteomes" id="UP000272025"/>
    </source>
</evidence>
<evidence type="ECO:0000313" key="2">
    <source>
        <dbReference type="EMBL" id="ROT37504.1"/>
    </source>
</evidence>
<accession>A0A3N2PSV9</accession>
<keyword evidence="3" id="KW-1185">Reference proteome</keyword>
<feature type="compositionally biased region" description="Basic and acidic residues" evidence="1">
    <location>
        <begin position="175"/>
        <end position="185"/>
    </location>
</feature>
<gene>
    <name evidence="2" type="ORF">SODALDRAFT_325096</name>
</gene>
<protein>
    <submittedName>
        <fullName evidence="2">Uncharacterized protein</fullName>
    </submittedName>
</protein>
<dbReference type="OrthoDB" id="5151921at2759"/>
<feature type="region of interest" description="Disordered" evidence="1">
    <location>
        <begin position="1"/>
        <end position="23"/>
    </location>
</feature>
<feature type="compositionally biased region" description="Polar residues" evidence="1">
    <location>
        <begin position="132"/>
        <end position="141"/>
    </location>
</feature>
<dbReference type="EMBL" id="ML119057">
    <property type="protein sequence ID" value="ROT37504.1"/>
    <property type="molecule type" value="Genomic_DNA"/>
</dbReference>
<feature type="compositionally biased region" description="Low complexity" evidence="1">
    <location>
        <begin position="87"/>
        <end position="108"/>
    </location>
</feature>